<name>A0A6A4W3F9_AMPAM</name>
<feature type="domain" description="THO complex subunit 2 N-terminal" evidence="10">
    <location>
        <begin position="352"/>
        <end position="502"/>
    </location>
</feature>
<keyword evidence="4" id="KW-0539">Nucleus</keyword>
<evidence type="ECO:0000259" key="9">
    <source>
        <dbReference type="Pfam" id="PF11732"/>
    </source>
</evidence>
<evidence type="ECO:0000256" key="6">
    <source>
        <dbReference type="SAM" id="Coils"/>
    </source>
</evidence>
<dbReference type="GO" id="GO:0000445">
    <property type="term" value="C:THO complex part of transcription export complex"/>
    <property type="evidence" value="ECO:0007669"/>
    <property type="project" value="TreeGrafter"/>
</dbReference>
<feature type="compositionally biased region" description="Basic and acidic residues" evidence="7">
    <location>
        <begin position="246"/>
        <end position="259"/>
    </location>
</feature>
<comment type="caution">
    <text evidence="11">The sequence shown here is derived from an EMBL/GenBank/DDBJ whole genome shotgun (WGS) entry which is preliminary data.</text>
</comment>
<keyword evidence="6" id="KW-0175">Coiled coil</keyword>
<evidence type="ECO:0000259" key="10">
    <source>
        <dbReference type="Pfam" id="PF16134"/>
    </source>
</evidence>
<comment type="subunit">
    <text evidence="5">Component of the THO subcomplex, which is composed of THOC1, THOC2, THOC3, THOC5, THOC6 and THOC7. The THO subcomplex interacts with DDX39B to form the THO-DDX39B complex which multimerizes into a 28-subunit tetrameric assembly. Component of the transcription/export (TREX) complex at least composed of ALYREF/THOC4, DDX39B, SARNP/CIP29, CHTOP and the THO subcomplex; in the complex interacts with THOC1, THOC3, THOC5, THOC7 and DDX39B. TREX seems to have a dynamic structure involving ATP-dependent remodeling. Interacts with POLDIP3 and ZC3H11A.</text>
</comment>
<feature type="compositionally biased region" description="Basic and acidic residues" evidence="7">
    <location>
        <begin position="1275"/>
        <end position="1342"/>
    </location>
</feature>
<evidence type="ECO:0000256" key="3">
    <source>
        <dbReference type="ARBA" id="ARBA00019596"/>
    </source>
</evidence>
<evidence type="ECO:0000256" key="2">
    <source>
        <dbReference type="ARBA" id="ARBA00007857"/>
    </source>
</evidence>
<dbReference type="InterPro" id="IPR032302">
    <property type="entry name" value="THOC2_N"/>
</dbReference>
<feature type="coiled-coil region" evidence="6">
    <location>
        <begin position="815"/>
        <end position="878"/>
    </location>
</feature>
<feature type="compositionally biased region" description="Basic and acidic residues" evidence="7">
    <location>
        <begin position="1173"/>
        <end position="1185"/>
    </location>
</feature>
<feature type="domain" description="THO complex subunitTHOC2 N-terminal" evidence="9">
    <location>
        <begin position="519"/>
        <end position="559"/>
    </location>
</feature>
<dbReference type="InterPro" id="IPR021418">
    <property type="entry name" value="THO_THOC2_C"/>
</dbReference>
<feature type="region of interest" description="Disordered" evidence="7">
    <location>
        <begin position="246"/>
        <end position="265"/>
    </location>
</feature>
<evidence type="ECO:0000256" key="5">
    <source>
        <dbReference type="ARBA" id="ARBA00047033"/>
    </source>
</evidence>
<gene>
    <name evidence="11" type="primary">THOC2</name>
    <name evidence="11" type="ORF">FJT64_006178</name>
</gene>
<feature type="compositionally biased region" description="Basic and acidic residues" evidence="7">
    <location>
        <begin position="1253"/>
        <end position="1267"/>
    </location>
</feature>
<evidence type="ECO:0000256" key="7">
    <source>
        <dbReference type="SAM" id="MobiDB-lite"/>
    </source>
</evidence>
<feature type="compositionally biased region" description="Polar residues" evidence="7">
    <location>
        <begin position="1161"/>
        <end position="1171"/>
    </location>
</feature>
<sequence>MKDIRLSLRADVHMCLYRLIQAGADGVLKKESVAKTLSEAVAVSNQLLRERMEVESFPHIGVVKNPKAFNSKFIKLKTKLYYKQRKFNLFREESEGYAKLLVELNQDQSSSSPEHMLEVIKAIIGCFNLDPNRVLDVLLSSLEARPDRHAFLVPLLRLYMPSAETVSEVVGARYGFCQPQPGQDETEAETPRSLHVMTALLLRHGVIRLEHIWPWLLPADSAIEAQHRRLMAAAAEYQRRTFVVSTKDKDKEEAPRDETPTLSPISQSQKLGLCEAVLSIGDWPTAQAILSRFPDFCLMVHPELAAAACRLLSVRLDPIYRRFSGMAAALRPAPVSLPPLVEARPDSELTSVRSEVAPLLSVIGPYLSSDVTLVYRVLRVARTAHQLRLKESDPDAPETREAFLFYDVLTMLEEAVLPCLVLLEANCCLAEEIWTVLAYYPYQHRWGKTARLGLYVSPVRNVEERESQPASRNSSGSGHDLIKMSKSLMKRISKENVKPLGRLMGKLTHNAPGYMFEYYITNLSYDVLGYCIIEALANPEKDRTKHDGTSLSLWLTSLANFCGFMFKKYNLDLTGLMQYVANQLKSMKSLDLLILREVVQKMAGVEAVEDMTEEQLSAMAGGELLRAEAGFFNQVRNTKKSSQRLKDSLIDNGLMVPMVLLMAQQRHCVVFKETEGSHLKLVGKLYDQCQDTMVQFGMFLASALSIDDYRQRLPAFDSLLSEFHISPDVAFFLARPMFTHAIQQRYDELRKAEKNHKSLSVEQKREKYLQASEQVLAPVVTAVVPVFPAKTWDDISAEFFTSFWSLTLSDLRVPSESYEKEVRRLKQQVTQLADNRDLTESKRKKEQERCQVLIDKLHEEEKRQKEHVDRVLARLKKEKDSWFEPRQAKSAKTETMTQFVQMCLFPRCVFTSMDALYCAEFVRTLHSLKTPNFSTLICYDRLFCNITYTFTSCTENEASRYGRFLCALLETVMHWHGSKEVFERECAFFPGFVTKFRVSNKQNERSDHVDYENYRHVCFKWFYKITKAIVTCLDSREYVQIRNALKILIKILPCYPVLSHVANIVEKKVESVIQAEKNKRQDLAIMATSYAGLLRARKHTYIPEKDFHTKAAPPAAAAAPATKEATKSTKGGEAAPAVANGSVKHADSPDPYRTHRDRSRSQTPRSDSTPVSGRERKHDTEERRERKAAKRSPPDDEMETKKISHRVERESDEIRVVEDEYFEKPRRPPASSSRSASEASDVDRDAKRRRVETKRSAEKAPEKDEEKKKKRKKADKGLEEGEIRNKREEKKDRKRATASDRDVSPVDLKRKLKEEEKAAKRRSEGEVEYREVKEKRRTRREEEVEYYDEPLPRYAADDYDWERERPVKDKQYPLLQQRRDAGL</sequence>
<dbReference type="Pfam" id="PF11262">
    <property type="entry name" value="Tho2"/>
    <property type="match status" value="1"/>
</dbReference>
<keyword evidence="12" id="KW-1185">Reference proteome</keyword>
<evidence type="ECO:0000259" key="8">
    <source>
        <dbReference type="Pfam" id="PF11262"/>
    </source>
</evidence>
<feature type="compositionally biased region" description="Basic and acidic residues" evidence="7">
    <location>
        <begin position="1362"/>
        <end position="1383"/>
    </location>
</feature>
<dbReference type="InterPro" id="IPR040007">
    <property type="entry name" value="Tho2"/>
</dbReference>
<dbReference type="EMBL" id="VIIS01001569">
    <property type="protein sequence ID" value="KAF0296371.1"/>
    <property type="molecule type" value="Genomic_DNA"/>
</dbReference>
<evidence type="ECO:0000256" key="1">
    <source>
        <dbReference type="ARBA" id="ARBA00004123"/>
    </source>
</evidence>
<dbReference type="Pfam" id="PF16134">
    <property type="entry name" value="THOC2_N"/>
    <property type="match status" value="2"/>
</dbReference>
<dbReference type="PANTHER" id="PTHR21597">
    <property type="entry name" value="THO2 PROTEIN"/>
    <property type="match status" value="1"/>
</dbReference>
<protein>
    <recommendedName>
        <fullName evidence="3">THO complex subunit 2</fullName>
    </recommendedName>
</protein>
<feature type="region of interest" description="Disordered" evidence="7">
    <location>
        <begin position="1112"/>
        <end position="1383"/>
    </location>
</feature>
<dbReference type="GO" id="GO:0003729">
    <property type="term" value="F:mRNA binding"/>
    <property type="evidence" value="ECO:0007669"/>
    <property type="project" value="TreeGrafter"/>
</dbReference>
<dbReference type="InterPro" id="IPR021726">
    <property type="entry name" value="THO_THOC2_N"/>
</dbReference>
<dbReference type="PANTHER" id="PTHR21597:SF0">
    <property type="entry name" value="THO COMPLEX SUBUNIT 2"/>
    <property type="match status" value="1"/>
</dbReference>
<organism evidence="11 12">
    <name type="scientific">Amphibalanus amphitrite</name>
    <name type="common">Striped barnacle</name>
    <name type="synonym">Balanus amphitrite</name>
    <dbReference type="NCBI Taxonomy" id="1232801"/>
    <lineage>
        <taxon>Eukaryota</taxon>
        <taxon>Metazoa</taxon>
        <taxon>Ecdysozoa</taxon>
        <taxon>Arthropoda</taxon>
        <taxon>Crustacea</taxon>
        <taxon>Multicrustacea</taxon>
        <taxon>Cirripedia</taxon>
        <taxon>Thoracica</taxon>
        <taxon>Thoracicalcarea</taxon>
        <taxon>Balanomorpha</taxon>
        <taxon>Balanoidea</taxon>
        <taxon>Balanidae</taxon>
        <taxon>Amphibalaninae</taxon>
        <taxon>Amphibalanus</taxon>
    </lineage>
</organism>
<feature type="compositionally biased region" description="Low complexity" evidence="7">
    <location>
        <begin position="1112"/>
        <end position="1123"/>
    </location>
</feature>
<comment type="similarity">
    <text evidence="2">Belongs to the THOC2 family.</text>
</comment>
<feature type="compositionally biased region" description="Basic and acidic residues" evidence="7">
    <location>
        <begin position="1199"/>
        <end position="1226"/>
    </location>
</feature>
<dbReference type="GO" id="GO:0006406">
    <property type="term" value="P:mRNA export from nucleus"/>
    <property type="evidence" value="ECO:0007669"/>
    <property type="project" value="InterPro"/>
</dbReference>
<dbReference type="OrthoDB" id="29024at2759"/>
<evidence type="ECO:0000313" key="12">
    <source>
        <dbReference type="Proteomes" id="UP000440578"/>
    </source>
</evidence>
<dbReference type="Proteomes" id="UP000440578">
    <property type="component" value="Unassembled WGS sequence"/>
</dbReference>
<feature type="compositionally biased region" description="Basic and acidic residues" evidence="7">
    <location>
        <begin position="1144"/>
        <end position="1154"/>
    </location>
</feature>
<evidence type="ECO:0000256" key="4">
    <source>
        <dbReference type="ARBA" id="ARBA00023242"/>
    </source>
</evidence>
<reference evidence="11 12" key="1">
    <citation type="submission" date="2019-07" db="EMBL/GenBank/DDBJ databases">
        <title>Draft genome assembly of a fouling barnacle, Amphibalanus amphitrite (Darwin, 1854): The first reference genome for Thecostraca.</title>
        <authorList>
            <person name="Kim W."/>
        </authorList>
    </citation>
    <scope>NUCLEOTIDE SEQUENCE [LARGE SCALE GENOMIC DNA]</scope>
    <source>
        <strain evidence="11">SNU_AA5</strain>
        <tissue evidence="11">Soma without cirri and trophi</tissue>
    </source>
</reference>
<proteinExistence type="inferred from homology"/>
<dbReference type="GO" id="GO:0006397">
    <property type="term" value="P:mRNA processing"/>
    <property type="evidence" value="ECO:0007669"/>
    <property type="project" value="InterPro"/>
</dbReference>
<evidence type="ECO:0000313" key="11">
    <source>
        <dbReference type="EMBL" id="KAF0296371.1"/>
    </source>
</evidence>
<feature type="domain" description="THO complex subunit 2 N-terminal" evidence="10">
    <location>
        <begin position="30"/>
        <end position="324"/>
    </location>
</feature>
<feature type="compositionally biased region" description="Low complexity" evidence="7">
    <location>
        <begin position="1229"/>
        <end position="1239"/>
    </location>
</feature>
<dbReference type="Pfam" id="PF11732">
    <property type="entry name" value="Thoc2"/>
    <property type="match status" value="1"/>
</dbReference>
<accession>A0A6A4W3F9</accession>
<comment type="subcellular location">
    <subcellularLocation>
        <location evidence="1">Nucleus</location>
    </subcellularLocation>
</comment>
<feature type="domain" description="THO complex subunitTHOC2 C-terminal" evidence="8">
    <location>
        <begin position="792"/>
        <end position="1094"/>
    </location>
</feature>